<evidence type="ECO:0000256" key="6">
    <source>
        <dbReference type="SAM" id="Phobius"/>
    </source>
</evidence>
<evidence type="ECO:0000256" key="3">
    <source>
        <dbReference type="ARBA" id="ARBA00022989"/>
    </source>
</evidence>
<evidence type="ECO:0000256" key="2">
    <source>
        <dbReference type="ARBA" id="ARBA00022692"/>
    </source>
</evidence>
<dbReference type="RefSeq" id="WP_124155494.1">
    <property type="nucleotide sequence ID" value="NZ_CAWOLW010000181.1"/>
</dbReference>
<dbReference type="GO" id="GO:0016020">
    <property type="term" value="C:membrane"/>
    <property type="evidence" value="ECO:0007669"/>
    <property type="project" value="UniProtKB-SubCell"/>
</dbReference>
<comment type="caution">
    <text evidence="7">The sequence shown here is derived from an EMBL/GenBank/DDBJ whole genome shotgun (WGS) entry which is preliminary data.</text>
</comment>
<dbReference type="GO" id="GO:0002098">
    <property type="term" value="P:tRNA wobble uridine modification"/>
    <property type="evidence" value="ECO:0007669"/>
    <property type="project" value="TreeGrafter"/>
</dbReference>
<feature type="coiled-coil region" evidence="5">
    <location>
        <begin position="93"/>
        <end position="120"/>
    </location>
</feature>
<evidence type="ECO:0000313" key="7">
    <source>
        <dbReference type="EMBL" id="RQH27414.1"/>
    </source>
</evidence>
<dbReference type="GO" id="GO:0005829">
    <property type="term" value="C:cytosol"/>
    <property type="evidence" value="ECO:0007669"/>
    <property type="project" value="TreeGrafter"/>
</dbReference>
<dbReference type="GO" id="GO:0030488">
    <property type="term" value="P:tRNA methylation"/>
    <property type="evidence" value="ECO:0007669"/>
    <property type="project" value="TreeGrafter"/>
</dbReference>
<dbReference type="PANTHER" id="PTHR42714:SF2">
    <property type="entry name" value="TRNA MODIFICATION GTPASE GTPBP3, MITOCHONDRIAL"/>
    <property type="match status" value="1"/>
</dbReference>
<sequence length="488" mass="53911">MAIKLQRPILVGGIGLSLLLWLLDSVQHSVAEFSGVTMLGIMAAGLGVLLLKKPRSKTLHKATIIAPPTKEIAEEAIALSVITLDKVSQEINSSNKSEEISQLRQQATTLTNELERKELSIVVSGYRGVGKTSLAEILNSQWLSTNSQKLEISDLTWQEEWMTTDEDTQVNPLSPYDLILFVTTGDLTDSEYQALSKLTSLGQSFILVWNKQDQYLPDQKPQILQKLKETLSTINSEENLVGISAKPNSLKVRKHQQDGSIKESTEQPLPEISGLIEKLNQTLEKETEKLVWATTKRKAEIVTLEAKSILNQVRRERAIPIIEQYQWIAAATAFANPVPALDLLATAAINAQLIVDLSAIYEQKFSLEQGKQVAGTIAELMLKLGLVEISTKTLTTILKSNTITFVAGGAVQAVSAAYLTRVAGISLVEYFQTQTNSNSLNIEKLSKILQSVFSQTQQNNFLKSFVPQVINHILPQQKKVELLQTQAE</sequence>
<feature type="transmembrane region" description="Helical" evidence="6">
    <location>
        <begin position="35"/>
        <end position="51"/>
    </location>
</feature>
<keyword evidence="3 6" id="KW-1133">Transmembrane helix</keyword>
<gene>
    <name evidence="7" type="ORF">D5R40_27865</name>
</gene>
<dbReference type="InterPro" id="IPR027417">
    <property type="entry name" value="P-loop_NTPase"/>
</dbReference>
<evidence type="ECO:0000313" key="8">
    <source>
        <dbReference type="Proteomes" id="UP000269154"/>
    </source>
</evidence>
<reference evidence="7 8" key="1">
    <citation type="journal article" date="2018" name="ACS Chem. Biol.">
        <title>Ketoreductase domain dysfunction expands chemodiversity: malyngamide biosynthesis in the cyanobacterium Okeania hirsuta.</title>
        <authorList>
            <person name="Moss N.A."/>
            <person name="Leao T."/>
            <person name="Rankin M."/>
            <person name="McCullough T.M."/>
            <person name="Qu P."/>
            <person name="Korobeynikov A."/>
            <person name="Smith J.L."/>
            <person name="Gerwick L."/>
            <person name="Gerwick W.H."/>
        </authorList>
    </citation>
    <scope>NUCLEOTIDE SEQUENCE [LARGE SCALE GENOMIC DNA]</scope>
    <source>
        <strain evidence="7 8">PAB10Feb10-1</strain>
    </source>
</reference>
<accession>A0A3N6P2T9</accession>
<keyword evidence="8" id="KW-1185">Reference proteome</keyword>
<dbReference type="PANTHER" id="PTHR42714">
    <property type="entry name" value="TRNA MODIFICATION GTPASE GTPBP3"/>
    <property type="match status" value="1"/>
</dbReference>
<proteinExistence type="predicted"/>
<dbReference type="InterPro" id="IPR021147">
    <property type="entry name" value="DUF697"/>
</dbReference>
<keyword evidence="2 6" id="KW-0812">Transmembrane</keyword>
<evidence type="ECO:0000256" key="5">
    <source>
        <dbReference type="SAM" id="Coils"/>
    </source>
</evidence>
<evidence type="ECO:0000256" key="1">
    <source>
        <dbReference type="ARBA" id="ARBA00004141"/>
    </source>
</evidence>
<dbReference type="Gene3D" id="3.40.50.300">
    <property type="entry name" value="P-loop containing nucleotide triphosphate hydrolases"/>
    <property type="match status" value="1"/>
</dbReference>
<name>A0A3N6P2T9_9CYAN</name>
<dbReference type="AlphaFoldDB" id="A0A3N6P2T9"/>
<evidence type="ECO:0000256" key="4">
    <source>
        <dbReference type="ARBA" id="ARBA00023136"/>
    </source>
</evidence>
<dbReference type="Pfam" id="PF05128">
    <property type="entry name" value="DUF697"/>
    <property type="match status" value="1"/>
</dbReference>
<comment type="subcellular location">
    <subcellularLocation>
        <location evidence="1">Membrane</location>
        <topology evidence="1">Multi-pass membrane protein</topology>
    </subcellularLocation>
</comment>
<dbReference type="SUPFAM" id="SSF52540">
    <property type="entry name" value="P-loop containing nucleoside triphosphate hydrolases"/>
    <property type="match status" value="1"/>
</dbReference>
<dbReference type="EMBL" id="RCBY01000261">
    <property type="protein sequence ID" value="RQH27414.1"/>
    <property type="molecule type" value="Genomic_DNA"/>
</dbReference>
<keyword evidence="4 6" id="KW-0472">Membrane</keyword>
<dbReference type="OrthoDB" id="467934at2"/>
<protein>
    <submittedName>
        <fullName evidence="7">DUF697 domain-containing protein</fullName>
    </submittedName>
</protein>
<dbReference type="Proteomes" id="UP000269154">
    <property type="component" value="Unassembled WGS sequence"/>
</dbReference>
<organism evidence="7 8">
    <name type="scientific">Okeania hirsuta</name>
    <dbReference type="NCBI Taxonomy" id="1458930"/>
    <lineage>
        <taxon>Bacteria</taxon>
        <taxon>Bacillati</taxon>
        <taxon>Cyanobacteriota</taxon>
        <taxon>Cyanophyceae</taxon>
        <taxon>Oscillatoriophycideae</taxon>
        <taxon>Oscillatoriales</taxon>
        <taxon>Microcoleaceae</taxon>
        <taxon>Okeania</taxon>
    </lineage>
</organism>
<keyword evidence="5" id="KW-0175">Coiled coil</keyword>